<dbReference type="Proteomes" id="UP000061382">
    <property type="component" value="Chromosome"/>
</dbReference>
<gene>
    <name evidence="1" type="ORF">DC20_00935</name>
</gene>
<reference evidence="1 2" key="1">
    <citation type="submission" date="2015-08" db="EMBL/GenBank/DDBJ databases">
        <title>Complete genome sequence of Rufibacter tibetensis strain 1351t, a radiation-resistant bacterium from tibet plateau.</title>
        <authorList>
            <person name="Dai J."/>
        </authorList>
    </citation>
    <scope>NUCLEOTIDE SEQUENCE [LARGE SCALE GENOMIC DNA]</scope>
    <source>
        <strain evidence="1 2">1351</strain>
    </source>
</reference>
<evidence type="ECO:0000313" key="2">
    <source>
        <dbReference type="Proteomes" id="UP000061382"/>
    </source>
</evidence>
<dbReference type="EMBL" id="CP012643">
    <property type="protein sequence ID" value="ALI97808.1"/>
    <property type="molecule type" value="Genomic_DNA"/>
</dbReference>
<evidence type="ECO:0000313" key="1">
    <source>
        <dbReference type="EMBL" id="ALI97808.1"/>
    </source>
</evidence>
<dbReference type="AlphaFoldDB" id="A0A0N7HVZ3"/>
<dbReference type="KEGG" id="rti:DC20_00935"/>
<evidence type="ECO:0008006" key="3">
    <source>
        <dbReference type="Google" id="ProtNLM"/>
    </source>
</evidence>
<proteinExistence type="predicted"/>
<dbReference type="OrthoDB" id="852207at2"/>
<organism evidence="1 2">
    <name type="scientific">Rufibacter tibetensis</name>
    <dbReference type="NCBI Taxonomy" id="512763"/>
    <lineage>
        <taxon>Bacteria</taxon>
        <taxon>Pseudomonadati</taxon>
        <taxon>Bacteroidota</taxon>
        <taxon>Cytophagia</taxon>
        <taxon>Cytophagales</taxon>
        <taxon>Hymenobacteraceae</taxon>
        <taxon>Rufibacter</taxon>
    </lineage>
</organism>
<protein>
    <recommendedName>
        <fullName evidence="3">STAS/SEC14 domain-containing protein</fullName>
    </recommendedName>
</protein>
<dbReference type="PATRIC" id="fig|512763.3.peg.208"/>
<accession>A0A0N7HVZ3</accession>
<sequence>MVLFLPAMLLYHNSILKLEYDPSTDILEMTWPDLTIGHLSEVKQALQTMVETVRDYDIKKLLVDGTKASITIPDQDHTELDLKLAKDFTSTRLQKIARIESTDFKREFKAEKNRHTIHQNLNIPFLMQNFPDRTSALNWLNEAF</sequence>
<name>A0A0N7HVZ3_9BACT</name>
<keyword evidence="2" id="KW-1185">Reference proteome</keyword>